<dbReference type="Proteomes" id="UP000707138">
    <property type="component" value="Unassembled WGS sequence"/>
</dbReference>
<dbReference type="SMART" id="SM00852">
    <property type="entry name" value="MoCF_biosynth"/>
    <property type="match status" value="1"/>
</dbReference>
<comment type="similarity">
    <text evidence="1">Belongs to the CinA family.</text>
</comment>
<dbReference type="InterPro" id="IPR001453">
    <property type="entry name" value="MoaB/Mog_dom"/>
</dbReference>
<dbReference type="PIRSF" id="PIRSF006728">
    <property type="entry name" value="CinA"/>
    <property type="match status" value="1"/>
</dbReference>
<dbReference type="NCBIfam" id="TIGR00200">
    <property type="entry name" value="cinA_nterm"/>
    <property type="match status" value="1"/>
</dbReference>
<dbReference type="NCBIfam" id="TIGR00199">
    <property type="entry name" value="PncC_domain"/>
    <property type="match status" value="1"/>
</dbReference>
<keyword evidence="4" id="KW-1185">Reference proteome</keyword>
<dbReference type="SUPFAM" id="SSF142433">
    <property type="entry name" value="CinA-like"/>
    <property type="match status" value="1"/>
</dbReference>
<dbReference type="SUPFAM" id="SSF53218">
    <property type="entry name" value="Molybdenum cofactor biosynthesis proteins"/>
    <property type="match status" value="1"/>
</dbReference>
<dbReference type="PANTHER" id="PTHR13939">
    <property type="entry name" value="NICOTINAMIDE-NUCLEOTIDE AMIDOHYDROLASE PNCC"/>
    <property type="match status" value="1"/>
</dbReference>
<evidence type="ECO:0000313" key="3">
    <source>
        <dbReference type="EMBL" id="MBM6912226.1"/>
    </source>
</evidence>
<dbReference type="InterPro" id="IPR036653">
    <property type="entry name" value="CinA-like_C"/>
</dbReference>
<dbReference type="RefSeq" id="WP_205087453.1">
    <property type="nucleotide sequence ID" value="NZ_JACJLA010000003.1"/>
</dbReference>
<dbReference type="Gene3D" id="3.90.950.20">
    <property type="entry name" value="CinA-like"/>
    <property type="match status" value="1"/>
</dbReference>
<name>A0ABS2GE06_9FIRM</name>
<reference evidence="3 4" key="1">
    <citation type="journal article" date="2021" name="Sci. Rep.">
        <title>The distribution of antibiotic resistance genes in chicken gut microbiota commensals.</title>
        <authorList>
            <person name="Juricova H."/>
            <person name="Matiasovicova J."/>
            <person name="Kubasova T."/>
            <person name="Cejkova D."/>
            <person name="Rychlik I."/>
        </authorList>
    </citation>
    <scope>NUCLEOTIDE SEQUENCE [LARGE SCALE GENOMIC DNA]</scope>
    <source>
        <strain evidence="3 4">An537</strain>
    </source>
</reference>
<evidence type="ECO:0000256" key="1">
    <source>
        <dbReference type="HAMAP-Rule" id="MF_00226"/>
    </source>
</evidence>
<accession>A0ABS2GE06</accession>
<feature type="domain" description="MoaB/Mog" evidence="2">
    <location>
        <begin position="4"/>
        <end position="173"/>
    </location>
</feature>
<dbReference type="Pfam" id="PF18146">
    <property type="entry name" value="CinA_KH"/>
    <property type="match status" value="1"/>
</dbReference>
<dbReference type="NCBIfam" id="NF001813">
    <property type="entry name" value="PRK00549.1"/>
    <property type="match status" value="1"/>
</dbReference>
<dbReference type="InterPro" id="IPR036425">
    <property type="entry name" value="MoaB/Mog-like_dom_sf"/>
</dbReference>
<evidence type="ECO:0000313" key="4">
    <source>
        <dbReference type="Proteomes" id="UP000707138"/>
    </source>
</evidence>
<dbReference type="HAMAP" id="MF_00226_B">
    <property type="entry name" value="CinA_B"/>
    <property type="match status" value="1"/>
</dbReference>
<protein>
    <recommendedName>
        <fullName evidence="1">Putative competence-damage inducible protein</fullName>
    </recommendedName>
</protein>
<dbReference type="InterPro" id="IPR008136">
    <property type="entry name" value="CinA_C"/>
</dbReference>
<evidence type="ECO:0000259" key="2">
    <source>
        <dbReference type="SMART" id="SM00852"/>
    </source>
</evidence>
<comment type="caution">
    <text evidence="3">The sequence shown here is derived from an EMBL/GenBank/DDBJ whole genome shotgun (WGS) entry which is preliminary data.</text>
</comment>
<dbReference type="Gene3D" id="3.40.980.10">
    <property type="entry name" value="MoaB/Mog-like domain"/>
    <property type="match status" value="1"/>
</dbReference>
<dbReference type="EMBL" id="JACJLA010000003">
    <property type="protein sequence ID" value="MBM6912226.1"/>
    <property type="molecule type" value="Genomic_DNA"/>
</dbReference>
<dbReference type="CDD" id="cd00885">
    <property type="entry name" value="cinA"/>
    <property type="match status" value="1"/>
</dbReference>
<gene>
    <name evidence="1" type="primary">cinA</name>
    <name evidence="3" type="ORF">H6A01_02620</name>
</gene>
<dbReference type="InterPro" id="IPR041424">
    <property type="entry name" value="CinA_KH"/>
</dbReference>
<proteinExistence type="inferred from homology"/>
<organism evidence="3 4">
    <name type="scientific">Veillonella magna</name>
    <dbReference type="NCBI Taxonomy" id="464322"/>
    <lineage>
        <taxon>Bacteria</taxon>
        <taxon>Bacillati</taxon>
        <taxon>Bacillota</taxon>
        <taxon>Negativicutes</taxon>
        <taxon>Veillonellales</taxon>
        <taxon>Veillonellaceae</taxon>
        <taxon>Veillonella</taxon>
    </lineage>
</organism>
<dbReference type="Pfam" id="PF02464">
    <property type="entry name" value="CinA"/>
    <property type="match status" value="1"/>
</dbReference>
<dbReference type="PANTHER" id="PTHR13939:SF0">
    <property type="entry name" value="NMN AMIDOHYDROLASE-LIKE PROTEIN YFAY"/>
    <property type="match status" value="1"/>
</dbReference>
<sequence length="417" mass="45491">MIVELISTGSELLLGDTINTNAAWLAREFNRLGYSVTHQTTIGDNSQRMCDSFITAAGRADIVVSTGGLGPTQGDITRDSLAIAVGSELVKNEMARCEVEEFFKKRKREVPPASEREMMALPDSTILHNSCGVAPGIAYYDEATETTFILLPGPPAEMKAVYTETVVPYLQQHFGNQGVVLSERYAVYGYRELVLENMFMDLVKSQSNPTIAFLIKNGYIELRITAHGESKTAAELLLAPWKKYIEERIPTDRRRSLTDNIEETVAKALLVRQGTVATAESCTAGLVGKRLTNLPGSSAYFMGGILSYSNDVKARLLEVPEEMLVEYGAVSEQVAKAMAEGTRRSVGTTYGISTTGIAGPGGGTAEKPVGLVWFGVSGPNGTRAFRNDFIGNRESIRQSAAEYALHCLLVYMQEERK</sequence>
<dbReference type="InterPro" id="IPR050101">
    <property type="entry name" value="CinA"/>
</dbReference>
<dbReference type="Pfam" id="PF00994">
    <property type="entry name" value="MoCF_biosynth"/>
    <property type="match status" value="1"/>
</dbReference>
<dbReference type="InterPro" id="IPR008135">
    <property type="entry name" value="Competence-induced_CinA"/>
</dbReference>